<feature type="region of interest" description="Disordered" evidence="1">
    <location>
        <begin position="38"/>
        <end position="66"/>
    </location>
</feature>
<dbReference type="OrthoDB" id="3438344at2759"/>
<accession>A0A1B8GVS7</accession>
<evidence type="ECO:0000256" key="1">
    <source>
        <dbReference type="SAM" id="MobiDB-lite"/>
    </source>
</evidence>
<evidence type="ECO:0000256" key="2">
    <source>
        <dbReference type="SAM" id="Phobius"/>
    </source>
</evidence>
<dbReference type="RefSeq" id="XP_018133674.1">
    <property type="nucleotide sequence ID" value="XM_018271319.2"/>
</dbReference>
<sequence>MARNEYPESEGLQVVPAHEGLQVVPPQPGLEVAHSSGVEKLEKGGDPAYQGIEVAPGGGLESAQPAHRKGTATYCGLRKRTFAIAAGIILVAVIVAAVVGGVVGSKHSTSNKNVDNPAVSGSSSSGTSPTKTASHTTTTQPHSTTTSSTGPVPTTALPLDCPAINGTSRAIKSSNTGTAFNFDLYCETNFAPGKDTGGINATSLDGCVQGCINLIELGAPCVGVVWDSVLNLAIGHNCFFKDSTEGGLLISKSYKTHPAAATLVT</sequence>
<protein>
    <recommendedName>
        <fullName evidence="5">Apple domain-containing protein</fullName>
    </recommendedName>
</protein>
<name>A0A1B8GVS7_9PEZI</name>
<keyword evidence="4" id="KW-1185">Reference proteome</keyword>
<feature type="compositionally biased region" description="Low complexity" evidence="1">
    <location>
        <begin position="120"/>
        <end position="154"/>
    </location>
</feature>
<dbReference type="AlphaFoldDB" id="A0A1B8GVS7"/>
<dbReference type="Proteomes" id="UP000091956">
    <property type="component" value="Unassembled WGS sequence"/>
</dbReference>
<dbReference type="GeneID" id="28835189"/>
<organism evidence="3 4">
    <name type="scientific">Pseudogymnoascus verrucosus</name>
    <dbReference type="NCBI Taxonomy" id="342668"/>
    <lineage>
        <taxon>Eukaryota</taxon>
        <taxon>Fungi</taxon>
        <taxon>Dikarya</taxon>
        <taxon>Ascomycota</taxon>
        <taxon>Pezizomycotina</taxon>
        <taxon>Leotiomycetes</taxon>
        <taxon>Thelebolales</taxon>
        <taxon>Thelebolaceae</taxon>
        <taxon>Pseudogymnoascus</taxon>
    </lineage>
</organism>
<proteinExistence type="predicted"/>
<feature type="transmembrane region" description="Helical" evidence="2">
    <location>
        <begin position="82"/>
        <end position="103"/>
    </location>
</feature>
<dbReference type="EMBL" id="KV460210">
    <property type="protein sequence ID" value="OBT99941.1"/>
    <property type="molecule type" value="Genomic_DNA"/>
</dbReference>
<feature type="region of interest" description="Disordered" evidence="1">
    <location>
        <begin position="106"/>
        <end position="154"/>
    </location>
</feature>
<evidence type="ECO:0000313" key="4">
    <source>
        <dbReference type="Proteomes" id="UP000091956"/>
    </source>
</evidence>
<keyword evidence="2" id="KW-1133">Transmembrane helix</keyword>
<keyword evidence="2" id="KW-0472">Membrane</keyword>
<dbReference type="STRING" id="342668.A0A1B8GVS7"/>
<reference evidence="4" key="2">
    <citation type="journal article" date="2018" name="Nat. Commun.">
        <title>Extreme sensitivity to ultraviolet light in the fungal pathogen causing white-nose syndrome of bats.</title>
        <authorList>
            <person name="Palmer J.M."/>
            <person name="Drees K.P."/>
            <person name="Foster J.T."/>
            <person name="Lindner D.L."/>
        </authorList>
    </citation>
    <scope>NUCLEOTIDE SEQUENCE [LARGE SCALE GENOMIC DNA]</scope>
    <source>
        <strain evidence="4">UAMH 10579</strain>
    </source>
</reference>
<gene>
    <name evidence="3" type="ORF">VE01_01803</name>
</gene>
<keyword evidence="2" id="KW-0812">Transmembrane</keyword>
<reference evidence="3 4" key="1">
    <citation type="submission" date="2016-03" db="EMBL/GenBank/DDBJ databases">
        <title>Comparative genomics of Pseudogymnoascus destructans, the fungus causing white-nose syndrome of bats.</title>
        <authorList>
            <person name="Palmer J.M."/>
            <person name="Drees K.P."/>
            <person name="Foster J.T."/>
            <person name="Lindner D.L."/>
        </authorList>
    </citation>
    <scope>NUCLEOTIDE SEQUENCE [LARGE SCALE GENOMIC DNA]</scope>
    <source>
        <strain evidence="3 4">UAMH 10579</strain>
    </source>
</reference>
<evidence type="ECO:0000313" key="3">
    <source>
        <dbReference type="EMBL" id="OBT99941.1"/>
    </source>
</evidence>
<evidence type="ECO:0008006" key="5">
    <source>
        <dbReference type="Google" id="ProtNLM"/>
    </source>
</evidence>